<dbReference type="KEGG" id="mri:Mal4_35570"/>
<dbReference type="EMBL" id="CP036275">
    <property type="protein sequence ID" value="QDU39220.1"/>
    <property type="molecule type" value="Genomic_DNA"/>
</dbReference>
<reference evidence="2 3" key="1">
    <citation type="submission" date="2019-02" db="EMBL/GenBank/DDBJ databases">
        <title>Deep-cultivation of Planctomycetes and their phenomic and genomic characterization uncovers novel biology.</title>
        <authorList>
            <person name="Wiegand S."/>
            <person name="Jogler M."/>
            <person name="Boedeker C."/>
            <person name="Pinto D."/>
            <person name="Vollmers J."/>
            <person name="Rivas-Marin E."/>
            <person name="Kohn T."/>
            <person name="Peeters S.H."/>
            <person name="Heuer A."/>
            <person name="Rast P."/>
            <person name="Oberbeckmann S."/>
            <person name="Bunk B."/>
            <person name="Jeske O."/>
            <person name="Meyerdierks A."/>
            <person name="Storesund J.E."/>
            <person name="Kallscheuer N."/>
            <person name="Luecker S."/>
            <person name="Lage O.M."/>
            <person name="Pohl T."/>
            <person name="Merkel B.J."/>
            <person name="Hornburger P."/>
            <person name="Mueller R.-W."/>
            <person name="Bruemmer F."/>
            <person name="Labrenz M."/>
            <person name="Spormann A.M."/>
            <person name="Op den Camp H."/>
            <person name="Overmann J."/>
            <person name="Amann R."/>
            <person name="Jetten M.S.M."/>
            <person name="Mascher T."/>
            <person name="Medema M.H."/>
            <person name="Devos D.P."/>
            <person name="Kaster A.-K."/>
            <person name="Ovreas L."/>
            <person name="Rohde M."/>
            <person name="Galperin M.Y."/>
            <person name="Jogler C."/>
        </authorList>
    </citation>
    <scope>NUCLEOTIDE SEQUENCE [LARGE SCALE GENOMIC DNA]</scope>
    <source>
        <strain evidence="2 3">Mal4</strain>
    </source>
</reference>
<evidence type="ECO:0000313" key="3">
    <source>
        <dbReference type="Proteomes" id="UP000320496"/>
    </source>
</evidence>
<gene>
    <name evidence="2" type="ORF">Mal4_35570</name>
</gene>
<proteinExistence type="predicted"/>
<accession>A0A517Z9V9</accession>
<keyword evidence="3" id="KW-1185">Reference proteome</keyword>
<dbReference type="RefSeq" id="WP_145370426.1">
    <property type="nucleotide sequence ID" value="NZ_CP036275.1"/>
</dbReference>
<feature type="region of interest" description="Disordered" evidence="1">
    <location>
        <begin position="1"/>
        <end position="30"/>
    </location>
</feature>
<organism evidence="2 3">
    <name type="scientific">Maioricimonas rarisocia</name>
    <dbReference type="NCBI Taxonomy" id="2528026"/>
    <lineage>
        <taxon>Bacteria</taxon>
        <taxon>Pseudomonadati</taxon>
        <taxon>Planctomycetota</taxon>
        <taxon>Planctomycetia</taxon>
        <taxon>Planctomycetales</taxon>
        <taxon>Planctomycetaceae</taxon>
        <taxon>Maioricimonas</taxon>
    </lineage>
</organism>
<evidence type="ECO:0000313" key="2">
    <source>
        <dbReference type="EMBL" id="QDU39220.1"/>
    </source>
</evidence>
<name>A0A517Z9V9_9PLAN</name>
<protein>
    <submittedName>
        <fullName evidence="2">Uncharacterized protein</fullName>
    </submittedName>
</protein>
<dbReference type="Proteomes" id="UP000320496">
    <property type="component" value="Chromosome"/>
</dbReference>
<evidence type="ECO:0000256" key="1">
    <source>
        <dbReference type="SAM" id="MobiDB-lite"/>
    </source>
</evidence>
<sequence length="66" mass="6823">MGFEQPPDSPEKTAIPEAGDAESDAFGAGNALDDPELARLVTLWPTLSADARQAILAIAERAGTGE</sequence>
<dbReference type="AlphaFoldDB" id="A0A517Z9V9"/>